<dbReference type="Proteomes" id="UP000248795">
    <property type="component" value="Unassembled WGS sequence"/>
</dbReference>
<proteinExistence type="predicted"/>
<reference evidence="2" key="1">
    <citation type="submission" date="2018-06" db="EMBL/GenBank/DDBJ databases">
        <title>Aestuariibacter litoralis strain KCTC 52945T.</title>
        <authorList>
            <person name="Li X."/>
            <person name="Salam N."/>
            <person name="Li J.-L."/>
            <person name="Chen Y.-M."/>
            <person name="Yang Z.-W."/>
            <person name="Zhang L.-Y."/>
            <person name="Han M.-X."/>
            <person name="Xiao M."/>
            <person name="Li W.-J."/>
        </authorList>
    </citation>
    <scope>NUCLEOTIDE SEQUENCE [LARGE SCALE GENOMIC DNA]</scope>
    <source>
        <strain evidence="2">KCTC 52945</strain>
    </source>
</reference>
<accession>A0A2W2ALQ8</accession>
<comment type="caution">
    <text evidence="1">The sequence shown here is derived from an EMBL/GenBank/DDBJ whole genome shotgun (WGS) entry which is preliminary data.</text>
</comment>
<protein>
    <submittedName>
        <fullName evidence="1">Uncharacterized protein</fullName>
    </submittedName>
</protein>
<dbReference type="AlphaFoldDB" id="A0A2W2ALQ8"/>
<evidence type="ECO:0000313" key="1">
    <source>
        <dbReference type="EMBL" id="PZF76321.1"/>
    </source>
</evidence>
<sequence>MNIVTIMPDDEDAPADRIAGLDLAELAALMAQAKTEGDAYDVLREVLSTLTAQAREPDGTTH</sequence>
<organism evidence="1 2">
    <name type="scientific">Aestuariivirga litoralis</name>
    <dbReference type="NCBI Taxonomy" id="2650924"/>
    <lineage>
        <taxon>Bacteria</taxon>
        <taxon>Pseudomonadati</taxon>
        <taxon>Pseudomonadota</taxon>
        <taxon>Alphaproteobacteria</taxon>
        <taxon>Hyphomicrobiales</taxon>
        <taxon>Aestuariivirgaceae</taxon>
        <taxon>Aestuariivirga</taxon>
    </lineage>
</organism>
<keyword evidence="2" id="KW-1185">Reference proteome</keyword>
<name>A0A2W2ALQ8_9HYPH</name>
<evidence type="ECO:0000313" key="2">
    <source>
        <dbReference type="Proteomes" id="UP000248795"/>
    </source>
</evidence>
<dbReference type="EMBL" id="QKVK01000006">
    <property type="protein sequence ID" value="PZF76321.1"/>
    <property type="molecule type" value="Genomic_DNA"/>
</dbReference>
<gene>
    <name evidence="1" type="ORF">DK847_14120</name>
</gene>